<accession>A0AAD4X4D8</accession>
<dbReference type="Proteomes" id="UP001202328">
    <property type="component" value="Unassembled WGS sequence"/>
</dbReference>
<evidence type="ECO:0000313" key="1">
    <source>
        <dbReference type="EMBL" id="KAI3839803.1"/>
    </source>
</evidence>
<feature type="non-terminal residue" evidence="1">
    <location>
        <position position="53"/>
    </location>
</feature>
<name>A0AAD4X4D8_9MAGN</name>
<proteinExistence type="predicted"/>
<dbReference type="AlphaFoldDB" id="A0AAD4X4D8"/>
<evidence type="ECO:0000313" key="2">
    <source>
        <dbReference type="Proteomes" id="UP001202328"/>
    </source>
</evidence>
<dbReference type="EMBL" id="JAJJMB010017331">
    <property type="protein sequence ID" value="KAI3839803.1"/>
    <property type="molecule type" value="Genomic_DNA"/>
</dbReference>
<protein>
    <submittedName>
        <fullName evidence="1">Uncharacterized protein</fullName>
    </submittedName>
</protein>
<gene>
    <name evidence="1" type="ORF">MKW98_010108</name>
</gene>
<sequence>MVAISTLNIHHSWRWSFVKNHCWRTSYRRDCVPNHLSIPVAYFTHPEIGVGYT</sequence>
<keyword evidence="2" id="KW-1185">Reference proteome</keyword>
<organism evidence="1 2">
    <name type="scientific">Papaver atlanticum</name>
    <dbReference type="NCBI Taxonomy" id="357466"/>
    <lineage>
        <taxon>Eukaryota</taxon>
        <taxon>Viridiplantae</taxon>
        <taxon>Streptophyta</taxon>
        <taxon>Embryophyta</taxon>
        <taxon>Tracheophyta</taxon>
        <taxon>Spermatophyta</taxon>
        <taxon>Magnoliopsida</taxon>
        <taxon>Ranunculales</taxon>
        <taxon>Papaveraceae</taxon>
        <taxon>Papaveroideae</taxon>
        <taxon>Papaver</taxon>
    </lineage>
</organism>
<reference evidence="1" key="1">
    <citation type="submission" date="2022-04" db="EMBL/GenBank/DDBJ databases">
        <title>A functionally conserved STORR gene fusion in Papaver species that diverged 16.8 million years ago.</title>
        <authorList>
            <person name="Catania T."/>
        </authorList>
    </citation>
    <scope>NUCLEOTIDE SEQUENCE</scope>
    <source>
        <strain evidence="1">S-188037</strain>
    </source>
</reference>
<comment type="caution">
    <text evidence="1">The sequence shown here is derived from an EMBL/GenBank/DDBJ whole genome shotgun (WGS) entry which is preliminary data.</text>
</comment>